<accession>A0ABP3E2H8</accession>
<dbReference type="InterPro" id="IPR039422">
    <property type="entry name" value="MarR/SlyA-like"/>
</dbReference>
<sequence>MTPLTPDEIAFWRAFNRAMLALPRALDADLLREQRLSMSEYTALMFLSEAPDRRLRMSELAAACTLSLSGVSRIVTRLERSGLVVRERACADGRGWDAVLTDDGFRRLEEAWPDHLASVRRNLFAHLEGLDLPRLTAAIERVAADAPPPTPCDEGGAC</sequence>
<dbReference type="Proteomes" id="UP001500967">
    <property type="component" value="Unassembled WGS sequence"/>
</dbReference>
<evidence type="ECO:0000259" key="1">
    <source>
        <dbReference type="PROSITE" id="PS50995"/>
    </source>
</evidence>
<proteinExistence type="predicted"/>
<dbReference type="InterPro" id="IPR036390">
    <property type="entry name" value="WH_DNA-bd_sf"/>
</dbReference>
<name>A0ABP3E2H8_9ACTN</name>
<dbReference type="RefSeq" id="WP_344649974.1">
    <property type="nucleotide sequence ID" value="NZ_BAAAGX010000014.1"/>
</dbReference>
<dbReference type="SMART" id="SM00347">
    <property type="entry name" value="HTH_MARR"/>
    <property type="match status" value="1"/>
</dbReference>
<dbReference type="PANTHER" id="PTHR33164">
    <property type="entry name" value="TRANSCRIPTIONAL REGULATOR, MARR FAMILY"/>
    <property type="match status" value="1"/>
</dbReference>
<evidence type="ECO:0000313" key="2">
    <source>
        <dbReference type="EMBL" id="GAA0247485.1"/>
    </source>
</evidence>
<dbReference type="Gene3D" id="1.10.10.10">
    <property type="entry name" value="Winged helix-like DNA-binding domain superfamily/Winged helix DNA-binding domain"/>
    <property type="match status" value="1"/>
</dbReference>
<keyword evidence="3" id="KW-1185">Reference proteome</keyword>
<protein>
    <submittedName>
        <fullName evidence="2">MarR family transcriptional regulator</fullName>
    </submittedName>
</protein>
<evidence type="ECO:0000313" key="3">
    <source>
        <dbReference type="Proteomes" id="UP001500967"/>
    </source>
</evidence>
<dbReference type="Pfam" id="PF12802">
    <property type="entry name" value="MarR_2"/>
    <property type="match status" value="1"/>
</dbReference>
<dbReference type="EMBL" id="BAAAGX010000014">
    <property type="protein sequence ID" value="GAA0247485.1"/>
    <property type="molecule type" value="Genomic_DNA"/>
</dbReference>
<dbReference type="InterPro" id="IPR000835">
    <property type="entry name" value="HTH_MarR-typ"/>
</dbReference>
<feature type="domain" description="HTH marR-type" evidence="1">
    <location>
        <begin position="8"/>
        <end position="144"/>
    </location>
</feature>
<dbReference type="PROSITE" id="PS50995">
    <property type="entry name" value="HTH_MARR_2"/>
    <property type="match status" value="1"/>
</dbReference>
<dbReference type="SUPFAM" id="SSF46785">
    <property type="entry name" value="Winged helix' DNA-binding domain"/>
    <property type="match status" value="1"/>
</dbReference>
<dbReference type="InterPro" id="IPR036388">
    <property type="entry name" value="WH-like_DNA-bd_sf"/>
</dbReference>
<comment type="caution">
    <text evidence="2">The sequence shown here is derived from an EMBL/GenBank/DDBJ whole genome shotgun (WGS) entry which is preliminary data.</text>
</comment>
<organism evidence="2 3">
    <name type="scientific">Cryptosporangium japonicum</name>
    <dbReference type="NCBI Taxonomy" id="80872"/>
    <lineage>
        <taxon>Bacteria</taxon>
        <taxon>Bacillati</taxon>
        <taxon>Actinomycetota</taxon>
        <taxon>Actinomycetes</taxon>
        <taxon>Cryptosporangiales</taxon>
        <taxon>Cryptosporangiaceae</taxon>
        <taxon>Cryptosporangium</taxon>
    </lineage>
</organism>
<gene>
    <name evidence="2" type="ORF">GCM10009539_35960</name>
</gene>
<reference evidence="3" key="1">
    <citation type="journal article" date="2019" name="Int. J. Syst. Evol. Microbiol.">
        <title>The Global Catalogue of Microorganisms (GCM) 10K type strain sequencing project: providing services to taxonomists for standard genome sequencing and annotation.</title>
        <authorList>
            <consortium name="The Broad Institute Genomics Platform"/>
            <consortium name="The Broad Institute Genome Sequencing Center for Infectious Disease"/>
            <person name="Wu L."/>
            <person name="Ma J."/>
        </authorList>
    </citation>
    <scope>NUCLEOTIDE SEQUENCE [LARGE SCALE GENOMIC DNA]</scope>
    <source>
        <strain evidence="3">JCM 10425</strain>
    </source>
</reference>
<dbReference type="PANTHER" id="PTHR33164:SF99">
    <property type="entry name" value="MARR FAMILY REGULATORY PROTEIN"/>
    <property type="match status" value="1"/>
</dbReference>